<keyword evidence="2" id="KW-0378">Hydrolase</keyword>
<proteinExistence type="predicted"/>
<dbReference type="GO" id="GO:0008236">
    <property type="term" value="F:serine-type peptidase activity"/>
    <property type="evidence" value="ECO:0007669"/>
    <property type="project" value="InterPro"/>
</dbReference>
<evidence type="ECO:0000259" key="1">
    <source>
        <dbReference type="Pfam" id="PF00326"/>
    </source>
</evidence>
<accession>A0AAD5TY62</accession>
<keyword evidence="3" id="KW-1185">Reference proteome</keyword>
<evidence type="ECO:0000313" key="3">
    <source>
        <dbReference type="Proteomes" id="UP001211065"/>
    </source>
</evidence>
<gene>
    <name evidence="2" type="primary">DAP2</name>
    <name evidence="2" type="ORF">HK099_001763</name>
</gene>
<keyword evidence="2" id="KW-0031">Aminopeptidase</keyword>
<organism evidence="2 3">
    <name type="scientific">Clydaea vesicula</name>
    <dbReference type="NCBI Taxonomy" id="447962"/>
    <lineage>
        <taxon>Eukaryota</taxon>
        <taxon>Fungi</taxon>
        <taxon>Fungi incertae sedis</taxon>
        <taxon>Chytridiomycota</taxon>
        <taxon>Chytridiomycota incertae sedis</taxon>
        <taxon>Chytridiomycetes</taxon>
        <taxon>Lobulomycetales</taxon>
        <taxon>Lobulomycetaceae</taxon>
        <taxon>Clydaea</taxon>
    </lineage>
</organism>
<comment type="caution">
    <text evidence="2">The sequence shown here is derived from an EMBL/GenBank/DDBJ whole genome shotgun (WGS) entry which is preliminary data.</text>
</comment>
<evidence type="ECO:0000313" key="2">
    <source>
        <dbReference type="EMBL" id="KAJ3202721.1"/>
    </source>
</evidence>
<name>A0AAD5TY62_9FUNG</name>
<dbReference type="InterPro" id="IPR001375">
    <property type="entry name" value="Peptidase_S9_cat"/>
</dbReference>
<feature type="non-terminal residue" evidence="2">
    <location>
        <position position="1"/>
    </location>
</feature>
<dbReference type="InterPro" id="IPR050585">
    <property type="entry name" value="Xaa-Pro_dipeptidyl-ppase/CocE"/>
</dbReference>
<reference evidence="2" key="1">
    <citation type="submission" date="2020-05" db="EMBL/GenBank/DDBJ databases">
        <title>Phylogenomic resolution of chytrid fungi.</title>
        <authorList>
            <person name="Stajich J.E."/>
            <person name="Amses K."/>
            <person name="Simmons R."/>
            <person name="Seto K."/>
            <person name="Myers J."/>
            <person name="Bonds A."/>
            <person name="Quandt C.A."/>
            <person name="Barry K."/>
            <person name="Liu P."/>
            <person name="Grigoriev I."/>
            <person name="Longcore J.E."/>
            <person name="James T.Y."/>
        </authorList>
    </citation>
    <scope>NUCLEOTIDE SEQUENCE</scope>
    <source>
        <strain evidence="2">JEL0476</strain>
    </source>
</reference>
<dbReference type="SUPFAM" id="SSF53474">
    <property type="entry name" value="alpha/beta-Hydrolases"/>
    <property type="match status" value="1"/>
</dbReference>
<dbReference type="InterPro" id="IPR029058">
    <property type="entry name" value="AB_hydrolase_fold"/>
</dbReference>
<protein>
    <submittedName>
        <fullName evidence="2">Dipeptidyl aminopeptidase</fullName>
    </submittedName>
</protein>
<sequence length="583" mass="66025">YGGECQVIEENILVFNDSCGGLYTKNLLNDDEPTLLTSVNPNIRFGDITISKCLNYVICIQEVHKDDEVVNSLVKVYLNNSNGIQQEPVSLVKGNDFYTSPRISPCGNFLAYLTWNLPDMPWEGSQLCVAKLPKDNECIAESVVIGGIPGKECCTQPKWKCSKNDVMELFFISDRENFLNIFKVKLDYQLNFLESPKNIFKIESDFCTPAWNFGQSEYDILPDGNIICHGNLNEKPTTIIFYPEDSSKRIILSEKYSDLECIQSLKDSKTNNQKIFFVAGTKTDFKALYSVEIPIINENFDTKDLNPEFKVLKKFNELMLDSEFISICESKTFLTKEGKKFYGYLFLPKNKNFCGLKGELPPLICISHGKKLRHKVIKMLIYNLGGPTDYRPSYLETQTQIFTSLGYAMLFVNYGGSSKYGREFRERLNSNWGIVDVNDCCEAALALAEQGLVDRNRMVIKGQSSGGYTTLACLTFRPDIFSAGVSLYGIGNLVTLAKFTHKFEKNYMEVLLGGTLTNNPKVYFDRSPINFVDNIIAPILLLQGSEDKVVPPEQSEKIYNSIKSKNGEIEYKVFEGEAHGWQR</sequence>
<keyword evidence="2" id="KW-0645">Protease</keyword>
<feature type="domain" description="Peptidase S9 prolyl oligopeptidase catalytic" evidence="1">
    <location>
        <begin position="396"/>
        <end position="581"/>
    </location>
</feature>
<dbReference type="Proteomes" id="UP001211065">
    <property type="component" value="Unassembled WGS sequence"/>
</dbReference>
<feature type="non-terminal residue" evidence="2">
    <location>
        <position position="583"/>
    </location>
</feature>
<dbReference type="PANTHER" id="PTHR43056:SF5">
    <property type="entry name" value="PEPTIDASE S9 PROLYL OLIGOPEPTIDASE CATALYTIC DOMAIN-CONTAINING PROTEIN"/>
    <property type="match status" value="1"/>
</dbReference>
<dbReference type="EMBL" id="JADGJW010001530">
    <property type="protein sequence ID" value="KAJ3202721.1"/>
    <property type="molecule type" value="Genomic_DNA"/>
</dbReference>
<dbReference type="Pfam" id="PF00326">
    <property type="entry name" value="Peptidase_S9"/>
    <property type="match status" value="1"/>
</dbReference>
<dbReference type="GO" id="GO:0006508">
    <property type="term" value="P:proteolysis"/>
    <property type="evidence" value="ECO:0007669"/>
    <property type="project" value="InterPro"/>
</dbReference>
<dbReference type="SUPFAM" id="SSF82171">
    <property type="entry name" value="DPP6 N-terminal domain-like"/>
    <property type="match status" value="1"/>
</dbReference>
<dbReference type="AlphaFoldDB" id="A0AAD5TY62"/>
<dbReference type="Gene3D" id="3.40.50.1820">
    <property type="entry name" value="alpha/beta hydrolase"/>
    <property type="match status" value="1"/>
</dbReference>
<dbReference type="GO" id="GO:0004177">
    <property type="term" value="F:aminopeptidase activity"/>
    <property type="evidence" value="ECO:0007669"/>
    <property type="project" value="UniProtKB-KW"/>
</dbReference>
<dbReference type="PANTHER" id="PTHR43056">
    <property type="entry name" value="PEPTIDASE S9 PROLYL OLIGOPEPTIDASE"/>
    <property type="match status" value="1"/>
</dbReference>